<name>A0ABV8A2C6_9GAMM</name>
<keyword evidence="3" id="KW-1185">Reference proteome</keyword>
<proteinExistence type="predicted"/>
<protein>
    <submittedName>
        <fullName evidence="2">TIGR03545 family protein</fullName>
    </submittedName>
</protein>
<evidence type="ECO:0000313" key="3">
    <source>
        <dbReference type="Proteomes" id="UP001595617"/>
    </source>
</evidence>
<dbReference type="RefSeq" id="WP_380696784.1">
    <property type="nucleotide sequence ID" value="NZ_JBHRYR010000003.1"/>
</dbReference>
<feature type="region of interest" description="Disordered" evidence="1">
    <location>
        <begin position="604"/>
        <end position="655"/>
    </location>
</feature>
<dbReference type="NCBIfam" id="TIGR03545">
    <property type="entry name" value="TIGR03545 family protein"/>
    <property type="match status" value="1"/>
</dbReference>
<accession>A0ABV8A2C6</accession>
<dbReference type="InterPro" id="IPR019934">
    <property type="entry name" value="CHP03545"/>
</dbReference>
<evidence type="ECO:0000313" key="2">
    <source>
        <dbReference type="EMBL" id="MFC3853537.1"/>
    </source>
</evidence>
<evidence type="ECO:0000256" key="1">
    <source>
        <dbReference type="SAM" id="MobiDB-lite"/>
    </source>
</evidence>
<comment type="caution">
    <text evidence="2">The sequence shown here is derived from an EMBL/GenBank/DDBJ whole genome shotgun (WGS) entry which is preliminary data.</text>
</comment>
<dbReference type="EMBL" id="JBHRYR010000003">
    <property type="protein sequence ID" value="MFC3853537.1"/>
    <property type="molecule type" value="Genomic_DNA"/>
</dbReference>
<dbReference type="Proteomes" id="UP001595617">
    <property type="component" value="Unassembled WGS sequence"/>
</dbReference>
<sequence>MKIFRWKGLVSFVVVMAVLWGGGWLFADALARMALERGLTQVNGAQVDIAQVDVRWQPLGIQLTDMAVTDRAQPARNTVSLASAEIALDGLALLTGKWVLERVTVDGLQLGTLRSTPGRVVERPEPEETAREPNPQMAALADTVELPSPEQALARHGGLITEARGQALEETWNEADARLRERVTALPSEERLASHQARLQALENRSINSLDDARAIRQELETLTQAVAQDRQSMSRFVRAVDESETSLRSALAALAAGPEEDWAAIRATYNLSGEGQVALIGLLLGEQWADWLAQGQRWYGKAEPWLQRLADRRSARSETAQAQVDGYFVLFPERNPQPQFWLQEARVSALVQGGAWQVELRDWSSDQALIDAPARLQAQSSRLPQADQASVALTWDLRNASRIDIAAQADNWRVGGWQLANPEMPLGLTEAQTQITLSATRTTRWDGQLDWAFSSPDFGMPASWGSRHPLRQALTDISTFSVAGALGGTQWFPDIRWSSDLDDQVTASVTNQANAQLAAWQADVEAELRARQQAFAAPVQQELARLNAQRTQWVARQEALEAEVISAVANVEQRVADQARNLEAAATSELRALEAAAQAEREALERAAEEERERLEAEAEEERARLEAEAEAERRRIEREAEQRARDAIRNRLF</sequence>
<organism evidence="2 3">
    <name type="scientific">Saccharospirillum mangrovi</name>
    <dbReference type="NCBI Taxonomy" id="2161747"/>
    <lineage>
        <taxon>Bacteria</taxon>
        <taxon>Pseudomonadati</taxon>
        <taxon>Pseudomonadota</taxon>
        <taxon>Gammaproteobacteria</taxon>
        <taxon>Oceanospirillales</taxon>
        <taxon>Saccharospirillaceae</taxon>
        <taxon>Saccharospirillum</taxon>
    </lineage>
</organism>
<reference evidence="3" key="1">
    <citation type="journal article" date="2019" name="Int. J. Syst. Evol. Microbiol.">
        <title>The Global Catalogue of Microorganisms (GCM) 10K type strain sequencing project: providing services to taxonomists for standard genome sequencing and annotation.</title>
        <authorList>
            <consortium name="The Broad Institute Genomics Platform"/>
            <consortium name="The Broad Institute Genome Sequencing Center for Infectious Disease"/>
            <person name="Wu L."/>
            <person name="Ma J."/>
        </authorList>
    </citation>
    <scope>NUCLEOTIDE SEQUENCE [LARGE SCALE GENOMIC DNA]</scope>
    <source>
        <strain evidence="3">IBRC 10765</strain>
    </source>
</reference>
<gene>
    <name evidence="2" type="ORF">ACFOOG_11890</name>
</gene>